<proteinExistence type="predicted"/>
<dbReference type="AlphaFoldDB" id="S2EN21"/>
<sequence length="102" mass="11201">MSSRPRLEVKGQAPFKQSGVYEVQISITTSKPSPEQIKTKSFSSLWKGNFHLRVADGIFSETLGTDTNPIPSSVSELDTIWIVVVDLFSSLHSVFDVSLGKS</sequence>
<evidence type="ECO:0000313" key="1">
    <source>
        <dbReference type="EMBL" id="EPA05907.1"/>
    </source>
</evidence>
<evidence type="ECO:0000313" key="2">
    <source>
        <dbReference type="Proteomes" id="UP000014065"/>
    </source>
</evidence>
<comment type="caution">
    <text evidence="1">The sequence shown here is derived from an EMBL/GenBank/DDBJ whole genome shotgun (WGS) entry which is preliminary data.</text>
</comment>
<protein>
    <submittedName>
        <fullName evidence="1">Uncharacterized protein</fullName>
    </submittedName>
</protein>
<name>S2EN21_9ARCH</name>
<dbReference type="Proteomes" id="UP000014065">
    <property type="component" value="Unassembled WGS sequence"/>
</dbReference>
<accession>S2EN21</accession>
<dbReference type="EMBL" id="AHJG01000124">
    <property type="protein sequence ID" value="EPA05907.1"/>
    <property type="molecule type" value="Genomic_DNA"/>
</dbReference>
<feature type="non-terminal residue" evidence="1">
    <location>
        <position position="102"/>
    </location>
</feature>
<keyword evidence="2" id="KW-1185">Reference proteome</keyword>
<reference evidence="1 2" key="1">
    <citation type="journal article" date="2012" name="J. Bacteriol.">
        <title>Genome Sequence of "Candidatus Nitrosoarchaeum limnia" BG20, a Low-Salinity Ammonia-Oxidizing Archaeon from the San Francisco Bay Estuary.</title>
        <authorList>
            <person name="Mosier A.C."/>
            <person name="Allen E.E."/>
            <person name="Kim M."/>
            <person name="Ferriera S."/>
            <person name="Francis C.A."/>
        </authorList>
    </citation>
    <scope>NUCLEOTIDE SEQUENCE [LARGE SCALE GENOMIC DNA]</scope>
    <source>
        <strain evidence="1 2">BG20</strain>
    </source>
</reference>
<organism evidence="1 2">
    <name type="scientific">Candidatus Nitrosarchaeum limnium BG20</name>
    <dbReference type="NCBI Taxonomy" id="859192"/>
    <lineage>
        <taxon>Archaea</taxon>
        <taxon>Nitrososphaerota</taxon>
        <taxon>Nitrososphaeria</taxon>
        <taxon>Nitrosopumilales</taxon>
        <taxon>Nitrosopumilaceae</taxon>
        <taxon>Nitrosarchaeum</taxon>
    </lineage>
</organism>
<gene>
    <name evidence="1" type="ORF">BG20_I2078</name>
</gene>